<dbReference type="Pfam" id="PF02244">
    <property type="entry name" value="Propep_M14"/>
    <property type="match status" value="1"/>
</dbReference>
<dbReference type="SUPFAM" id="SSF54897">
    <property type="entry name" value="Protease propeptides/inhibitors"/>
    <property type="match status" value="1"/>
</dbReference>
<keyword evidence="14" id="KW-1185">Reference proteome</keyword>
<keyword evidence="3" id="KW-0121">Carboxypeptidase</keyword>
<dbReference type="PROSITE" id="PS00133">
    <property type="entry name" value="CARBOXYPEPT_ZN_2"/>
    <property type="match status" value="1"/>
</dbReference>
<comment type="cofactor">
    <cofactor evidence="1">
        <name>Zn(2+)</name>
        <dbReference type="ChEBI" id="CHEBI:29105"/>
    </cofactor>
</comment>
<dbReference type="PROSITE" id="PS52035">
    <property type="entry name" value="PEPTIDASE_M14"/>
    <property type="match status" value="1"/>
</dbReference>
<dbReference type="AlphaFoldDB" id="A0ABD1FCC0"/>
<dbReference type="InterPro" id="IPR036990">
    <property type="entry name" value="M14A-like_propep"/>
</dbReference>
<dbReference type="Proteomes" id="UP001566132">
    <property type="component" value="Unassembled WGS sequence"/>
</dbReference>
<keyword evidence="5" id="KW-0479">Metal-binding</keyword>
<evidence type="ECO:0000256" key="10">
    <source>
        <dbReference type="ARBA" id="ARBA00023157"/>
    </source>
</evidence>
<evidence type="ECO:0000256" key="4">
    <source>
        <dbReference type="ARBA" id="ARBA00022670"/>
    </source>
</evidence>
<keyword evidence="9" id="KW-0482">Metalloprotease</keyword>
<reference evidence="13 14" key="1">
    <citation type="submission" date="2024-05" db="EMBL/GenBank/DDBJ databases">
        <title>Genetic variation in Jamaican populations of the coffee berry borer (Hypothenemus hampei).</title>
        <authorList>
            <person name="Errbii M."/>
            <person name="Myrie A."/>
        </authorList>
    </citation>
    <scope>NUCLEOTIDE SEQUENCE [LARGE SCALE GENOMIC DNA]</scope>
    <source>
        <strain evidence="13">JA-Hopewell-2020-01-JO</strain>
        <tissue evidence="13">Whole body</tissue>
    </source>
</reference>
<dbReference type="GO" id="GO:0006508">
    <property type="term" value="P:proteolysis"/>
    <property type="evidence" value="ECO:0007669"/>
    <property type="project" value="UniProtKB-KW"/>
</dbReference>
<evidence type="ECO:0000256" key="11">
    <source>
        <dbReference type="PROSITE-ProRule" id="PRU01379"/>
    </source>
</evidence>
<comment type="caution">
    <text evidence="11">Lacks conserved residue(s) required for the propagation of feature annotation.</text>
</comment>
<evidence type="ECO:0000256" key="9">
    <source>
        <dbReference type="ARBA" id="ARBA00023049"/>
    </source>
</evidence>
<evidence type="ECO:0000256" key="8">
    <source>
        <dbReference type="ARBA" id="ARBA00022833"/>
    </source>
</evidence>
<comment type="similarity">
    <text evidence="2 11">Belongs to the peptidase M14 family.</text>
</comment>
<evidence type="ECO:0000256" key="1">
    <source>
        <dbReference type="ARBA" id="ARBA00001947"/>
    </source>
</evidence>
<dbReference type="InterPro" id="IPR000834">
    <property type="entry name" value="Peptidase_M14"/>
</dbReference>
<keyword evidence="6" id="KW-0732">Signal</keyword>
<comment type="caution">
    <text evidence="13">The sequence shown here is derived from an EMBL/GenBank/DDBJ whole genome shotgun (WGS) entry which is preliminary data.</text>
</comment>
<evidence type="ECO:0000256" key="6">
    <source>
        <dbReference type="ARBA" id="ARBA00022729"/>
    </source>
</evidence>
<dbReference type="GO" id="GO:0046872">
    <property type="term" value="F:metal ion binding"/>
    <property type="evidence" value="ECO:0007669"/>
    <property type="project" value="UniProtKB-KW"/>
</dbReference>
<keyword evidence="4" id="KW-0645">Protease</keyword>
<evidence type="ECO:0000259" key="12">
    <source>
        <dbReference type="PROSITE" id="PS52035"/>
    </source>
</evidence>
<dbReference type="InterPro" id="IPR057247">
    <property type="entry name" value="CARBOXYPEPT_ZN_2"/>
</dbReference>
<keyword evidence="7" id="KW-0378">Hydrolase</keyword>
<dbReference type="PANTHER" id="PTHR11705:SF153">
    <property type="entry name" value="ZINC CARBOXYPEPTIDASE A 1-LIKE PROTEIN"/>
    <property type="match status" value="1"/>
</dbReference>
<dbReference type="PRINTS" id="PR00765">
    <property type="entry name" value="CRBOXYPTASEA"/>
</dbReference>
<keyword evidence="10" id="KW-1015">Disulfide bond</keyword>
<dbReference type="SMART" id="SM00631">
    <property type="entry name" value="Zn_pept"/>
    <property type="match status" value="1"/>
</dbReference>
<dbReference type="EMBL" id="JBDJPC010000001">
    <property type="protein sequence ID" value="KAL1516707.1"/>
    <property type="molecule type" value="Genomic_DNA"/>
</dbReference>
<dbReference type="GO" id="GO:0004180">
    <property type="term" value="F:carboxypeptidase activity"/>
    <property type="evidence" value="ECO:0007669"/>
    <property type="project" value="UniProtKB-KW"/>
</dbReference>
<evidence type="ECO:0000313" key="13">
    <source>
        <dbReference type="EMBL" id="KAL1516707.1"/>
    </source>
</evidence>
<evidence type="ECO:0000256" key="5">
    <source>
        <dbReference type="ARBA" id="ARBA00022723"/>
    </source>
</evidence>
<keyword evidence="8" id="KW-0862">Zinc</keyword>
<dbReference type="Gene3D" id="3.40.630.10">
    <property type="entry name" value="Zn peptidases"/>
    <property type="match status" value="1"/>
</dbReference>
<dbReference type="FunFam" id="3.40.630.10:FF:000084">
    <property type="entry name" value="Carboxypeptidase B2"/>
    <property type="match status" value="1"/>
</dbReference>
<evidence type="ECO:0000313" key="14">
    <source>
        <dbReference type="Proteomes" id="UP001566132"/>
    </source>
</evidence>
<sequence length="326" mass="37600">MRFDNHTLYRISPKTKEMVQFLKNMEELAYSTGYNFFSGVHQEGVPVDILVPPKELEKFKEILEHDDIDGVLLNTNIQEAIDNEGVSAEVGASNFGWNRYHTYDEISQWLREMVFNYDDKLTLLNAGRTFEGRDILGVKLEIGNRRNRRAVFIEVNIHAREWVTSATATYILNQLLINQDAAVRELAESYVWYIFPVANPDGFVFSHTNNRLWRKTRTRSSILCFGTDPNRNWPYQWMQGGASNQPCSDIYAGPRPLSEPSTAALSNFIDTVGQDLIAYISFHSYSQMLLLPYEHTTRHLDNYNEMLAIGREAITKPCLEDMELHT</sequence>
<dbReference type="PANTHER" id="PTHR11705">
    <property type="entry name" value="PROTEASE FAMILY M14 CARBOXYPEPTIDASE A,B"/>
    <property type="match status" value="1"/>
</dbReference>
<accession>A0ABD1FCC0</accession>
<evidence type="ECO:0000256" key="3">
    <source>
        <dbReference type="ARBA" id="ARBA00022645"/>
    </source>
</evidence>
<name>A0ABD1FCC0_HYPHA</name>
<dbReference type="SUPFAM" id="SSF53187">
    <property type="entry name" value="Zn-dependent exopeptidases"/>
    <property type="match status" value="1"/>
</dbReference>
<protein>
    <recommendedName>
        <fullName evidence="12">Peptidase M14 domain-containing protein</fullName>
    </recommendedName>
</protein>
<dbReference type="Pfam" id="PF00246">
    <property type="entry name" value="Peptidase_M14"/>
    <property type="match status" value="1"/>
</dbReference>
<feature type="domain" description="Peptidase M14" evidence="12">
    <location>
        <begin position="99"/>
        <end position="326"/>
    </location>
</feature>
<evidence type="ECO:0000256" key="2">
    <source>
        <dbReference type="ARBA" id="ARBA00005988"/>
    </source>
</evidence>
<organism evidence="13 14">
    <name type="scientific">Hypothenemus hampei</name>
    <name type="common">Coffee berry borer</name>
    <dbReference type="NCBI Taxonomy" id="57062"/>
    <lineage>
        <taxon>Eukaryota</taxon>
        <taxon>Metazoa</taxon>
        <taxon>Ecdysozoa</taxon>
        <taxon>Arthropoda</taxon>
        <taxon>Hexapoda</taxon>
        <taxon>Insecta</taxon>
        <taxon>Pterygota</taxon>
        <taxon>Neoptera</taxon>
        <taxon>Endopterygota</taxon>
        <taxon>Coleoptera</taxon>
        <taxon>Polyphaga</taxon>
        <taxon>Cucujiformia</taxon>
        <taxon>Curculionidae</taxon>
        <taxon>Scolytinae</taxon>
        <taxon>Hypothenemus</taxon>
    </lineage>
</organism>
<dbReference type="GO" id="GO:0008237">
    <property type="term" value="F:metallopeptidase activity"/>
    <property type="evidence" value="ECO:0007669"/>
    <property type="project" value="UniProtKB-KW"/>
</dbReference>
<evidence type="ECO:0000256" key="7">
    <source>
        <dbReference type="ARBA" id="ARBA00022801"/>
    </source>
</evidence>
<dbReference type="InterPro" id="IPR003146">
    <property type="entry name" value="M14A_act_pep"/>
</dbReference>
<dbReference type="Gene3D" id="3.30.70.340">
    <property type="entry name" value="Metallocarboxypeptidase-like"/>
    <property type="match status" value="1"/>
</dbReference>
<proteinExistence type="inferred from homology"/>
<gene>
    <name evidence="13" type="ORF">ABEB36_000584</name>
</gene>